<feature type="region of interest" description="Disordered" evidence="1">
    <location>
        <begin position="182"/>
        <end position="296"/>
    </location>
</feature>
<reference evidence="2" key="1">
    <citation type="submission" date="2017-07" db="EMBL/GenBank/DDBJ databases">
        <title>Taro Niue Genome Assembly and Annotation.</title>
        <authorList>
            <person name="Atibalentja N."/>
            <person name="Keating K."/>
            <person name="Fields C.J."/>
        </authorList>
    </citation>
    <scope>NUCLEOTIDE SEQUENCE</scope>
    <source>
        <strain evidence="2">Niue_2</strain>
        <tissue evidence="2">Leaf</tissue>
    </source>
</reference>
<keyword evidence="3" id="KW-1185">Reference proteome</keyword>
<evidence type="ECO:0000313" key="3">
    <source>
        <dbReference type="Proteomes" id="UP000652761"/>
    </source>
</evidence>
<evidence type="ECO:0000256" key="1">
    <source>
        <dbReference type="SAM" id="MobiDB-lite"/>
    </source>
</evidence>
<sequence>MRRIEEIAHEHIEPIGHSSEVVIPPTVPAATIEESVILETISHAEGEQENTFMENIPNVPTADEGIVEDVSDEVLEPIISYGGMRKGVAPRIPLLTRKAHHRSKKRKIHVHMKPVINRLNAHGEILCSLQSEVQSIFISKSTEIKEIGAVKTELQEIRSELGSLKQLVPNLSEFVRVQLFVPAPPTPTQSVPKEETPTPTSPPTSFSAPPAPEPSKKPIPKHISSPTLFPATSSSSPISSTTIPPPPTFEEAPTSSSAGPSSAGPSSAGPSTARPSAPPPPTSFSSLHPPTPPTFITIIPEGAHVQGHIIQNIKDEFEEAILRSVLSVSSHVHKTNQFKIFSMAESKTEDQWAQGHQSLYKKYVLARSDRFPPSDHQLTLSEWFVIHHRNTWGPFIQKEIKLIRHFQMFQDYRFVNKLLEIQLGQFRGAIAPLRIENPVNTSLQVDFTTLKLPEIVFLPKLHSLPMDTVVGPSIFERFARVMARITVR</sequence>
<organism evidence="2 3">
    <name type="scientific">Colocasia esculenta</name>
    <name type="common">Wild taro</name>
    <name type="synonym">Arum esculentum</name>
    <dbReference type="NCBI Taxonomy" id="4460"/>
    <lineage>
        <taxon>Eukaryota</taxon>
        <taxon>Viridiplantae</taxon>
        <taxon>Streptophyta</taxon>
        <taxon>Embryophyta</taxon>
        <taxon>Tracheophyta</taxon>
        <taxon>Spermatophyta</taxon>
        <taxon>Magnoliopsida</taxon>
        <taxon>Liliopsida</taxon>
        <taxon>Araceae</taxon>
        <taxon>Aroideae</taxon>
        <taxon>Colocasieae</taxon>
        <taxon>Colocasia</taxon>
    </lineage>
</organism>
<gene>
    <name evidence="2" type="ORF">Taro_055853</name>
</gene>
<accession>A0A843XVH8</accession>
<dbReference type="Proteomes" id="UP000652761">
    <property type="component" value="Unassembled WGS sequence"/>
</dbReference>
<dbReference type="EMBL" id="NMUH01013991">
    <property type="protein sequence ID" value="MQM22795.1"/>
    <property type="molecule type" value="Genomic_DNA"/>
</dbReference>
<name>A0A843XVH8_COLES</name>
<feature type="compositionally biased region" description="Low complexity" evidence="1">
    <location>
        <begin position="229"/>
        <end position="242"/>
    </location>
</feature>
<protein>
    <submittedName>
        <fullName evidence="2">Uncharacterized protein</fullName>
    </submittedName>
</protein>
<dbReference type="AlphaFoldDB" id="A0A843XVH8"/>
<comment type="caution">
    <text evidence="2">The sequence shown here is derived from an EMBL/GenBank/DDBJ whole genome shotgun (WGS) entry which is preliminary data.</text>
</comment>
<feature type="compositionally biased region" description="Low complexity" evidence="1">
    <location>
        <begin position="249"/>
        <end position="275"/>
    </location>
</feature>
<proteinExistence type="predicted"/>
<evidence type="ECO:0000313" key="2">
    <source>
        <dbReference type="EMBL" id="MQM22795.1"/>
    </source>
</evidence>